<dbReference type="Pfam" id="PF11951">
    <property type="entry name" value="Fungal_trans_2"/>
    <property type="match status" value="1"/>
</dbReference>
<evidence type="ECO:0000256" key="1">
    <source>
        <dbReference type="ARBA" id="ARBA00004123"/>
    </source>
</evidence>
<dbReference type="CDD" id="cd00067">
    <property type="entry name" value="GAL4"/>
    <property type="match status" value="1"/>
</dbReference>
<dbReference type="InterPro" id="IPR036864">
    <property type="entry name" value="Zn2-C6_fun-type_DNA-bd_sf"/>
</dbReference>
<dbReference type="Pfam" id="PF00172">
    <property type="entry name" value="Zn_clus"/>
    <property type="match status" value="1"/>
</dbReference>
<dbReference type="GO" id="GO:0000976">
    <property type="term" value="F:transcription cis-regulatory region binding"/>
    <property type="evidence" value="ECO:0007669"/>
    <property type="project" value="TreeGrafter"/>
</dbReference>
<dbReference type="GO" id="GO:0008270">
    <property type="term" value="F:zinc ion binding"/>
    <property type="evidence" value="ECO:0007669"/>
    <property type="project" value="InterPro"/>
</dbReference>
<gene>
    <name evidence="4" type="ORF">CYFA0S_07e00584g</name>
</gene>
<dbReference type="PANTHER" id="PTHR37534">
    <property type="entry name" value="TRANSCRIPTIONAL ACTIVATOR PROTEIN UGA3"/>
    <property type="match status" value="1"/>
</dbReference>
<dbReference type="SMART" id="SM00066">
    <property type="entry name" value="GAL4"/>
    <property type="match status" value="1"/>
</dbReference>
<dbReference type="GO" id="GO:0000981">
    <property type="term" value="F:DNA-binding transcription factor activity, RNA polymerase II-specific"/>
    <property type="evidence" value="ECO:0007669"/>
    <property type="project" value="InterPro"/>
</dbReference>
<dbReference type="PANTHER" id="PTHR37534:SF7">
    <property type="entry name" value="TRANSCRIPTIONAL ACTIVATOR PROTEIN UGA3"/>
    <property type="match status" value="1"/>
</dbReference>
<dbReference type="PhylomeDB" id="A0A061AUJ3"/>
<dbReference type="PROSITE" id="PS50048">
    <property type="entry name" value="ZN2_CY6_FUNGAL_2"/>
    <property type="match status" value="1"/>
</dbReference>
<evidence type="ECO:0000313" key="4">
    <source>
        <dbReference type="EMBL" id="CDR41312.1"/>
    </source>
</evidence>
<dbReference type="InterPro" id="IPR001138">
    <property type="entry name" value="Zn2Cys6_DnaBD"/>
</dbReference>
<keyword evidence="2" id="KW-0539">Nucleus</keyword>
<dbReference type="InterPro" id="IPR021858">
    <property type="entry name" value="Fun_TF"/>
</dbReference>
<feature type="domain" description="Zn(2)-C6 fungal-type" evidence="3">
    <location>
        <begin position="19"/>
        <end position="49"/>
    </location>
</feature>
<name>A0A061AUJ3_CYBFA</name>
<organism evidence="4">
    <name type="scientific">Cyberlindnera fabianii</name>
    <name type="common">Yeast</name>
    <name type="synonym">Hansenula fabianii</name>
    <dbReference type="NCBI Taxonomy" id="36022"/>
    <lineage>
        <taxon>Eukaryota</taxon>
        <taxon>Fungi</taxon>
        <taxon>Dikarya</taxon>
        <taxon>Ascomycota</taxon>
        <taxon>Saccharomycotina</taxon>
        <taxon>Saccharomycetes</taxon>
        <taxon>Phaffomycetales</taxon>
        <taxon>Phaffomycetaceae</taxon>
        <taxon>Cyberlindnera</taxon>
    </lineage>
</organism>
<protein>
    <submittedName>
        <fullName evidence="4">CYFA0S07e00584g1_1</fullName>
    </submittedName>
</protein>
<dbReference type="Gene3D" id="4.10.240.10">
    <property type="entry name" value="Zn(2)-C6 fungal-type DNA-binding domain"/>
    <property type="match status" value="1"/>
</dbReference>
<dbReference type="AlphaFoldDB" id="A0A061AUJ3"/>
<dbReference type="OrthoDB" id="5419315at2759"/>
<dbReference type="SUPFAM" id="SSF57701">
    <property type="entry name" value="Zn2/Cys6 DNA-binding domain"/>
    <property type="match status" value="1"/>
</dbReference>
<accession>A0A061AUJ3</accession>
<dbReference type="GO" id="GO:0005634">
    <property type="term" value="C:nucleus"/>
    <property type="evidence" value="ECO:0007669"/>
    <property type="project" value="UniProtKB-SubCell"/>
</dbReference>
<evidence type="ECO:0000256" key="2">
    <source>
        <dbReference type="ARBA" id="ARBA00023242"/>
    </source>
</evidence>
<evidence type="ECO:0000259" key="3">
    <source>
        <dbReference type="PROSITE" id="PS50048"/>
    </source>
</evidence>
<dbReference type="VEuPathDB" id="FungiDB:BON22_3619"/>
<sequence length="537" mass="62326">MSSPDKVSKPKKATRSRAGCSNCKKRKKKCDEIKPICTGCYKRNLVCQYGDDELELVDDQNEDVKITTVPWRDLLNDDAIEQLLTPWQDPELQPLLELRSLDFNFEFDLEIKNDNNEIEPLLMLDFPTEITRKELIYLESFCKQVLPELSVLPQEINHYIRLFVPMAMKDRAVLYCLICWGYRIRKSHSADYQARDEEYEKYLKLVNRLLEAKENDLGKFNFVSSVISYLLLVSMEVSFGDTKMWAPLFASCFNLINKMPGGFLYLSKECGLEGVILAECFIYFDVLASQSNENGTFYPLSEYTEVLKGDSTLLHDPFQGCMRPLALQLAKTVTLLVEYNTLRITATTPDSSTSRFDKFSDSSMGNCDRYSVISEMLEKANNLDNEISFCKPDMGVLKMLRTREDLENHLTMFEAMQIATQLYLRQVIKNLPPIVPEVEMLTVNLKQDMKFLVEKEIFKKNLAFPMLMLGLCVNTAQDREEVKEFFESLVKMCGYLSSYQRIWMVIQKVWELNNNGQVYVDWFKITNQMGWKLNLAR</sequence>
<proteinExistence type="predicted"/>
<reference evidence="4" key="1">
    <citation type="journal article" date="2014" name="Genome Announc.">
        <title>Genome sequence of the yeast Cyberlindnera fabianii (Hansenula fabianii).</title>
        <authorList>
            <person name="Freel K.C."/>
            <person name="Sarilar V."/>
            <person name="Neuveglise C."/>
            <person name="Devillers H."/>
            <person name="Friedrich A."/>
            <person name="Schacherer J."/>
        </authorList>
    </citation>
    <scope>NUCLEOTIDE SEQUENCE</scope>
    <source>
        <strain evidence="4">YJS4271</strain>
    </source>
</reference>
<dbReference type="PROSITE" id="PS00463">
    <property type="entry name" value="ZN2_CY6_FUNGAL_1"/>
    <property type="match status" value="1"/>
</dbReference>
<dbReference type="EMBL" id="LK052892">
    <property type="protein sequence ID" value="CDR41312.1"/>
    <property type="molecule type" value="Genomic_DNA"/>
</dbReference>
<comment type="subcellular location">
    <subcellularLocation>
        <location evidence="1">Nucleus</location>
    </subcellularLocation>
</comment>
<dbReference type="GO" id="GO:0045944">
    <property type="term" value="P:positive regulation of transcription by RNA polymerase II"/>
    <property type="evidence" value="ECO:0007669"/>
    <property type="project" value="TreeGrafter"/>
</dbReference>